<dbReference type="InParanoid" id="F1Z3C2"/>
<evidence type="ECO:0000313" key="3">
    <source>
        <dbReference type="Proteomes" id="UP000004728"/>
    </source>
</evidence>
<evidence type="ECO:0000313" key="2">
    <source>
        <dbReference type="EMBL" id="EGD60891.1"/>
    </source>
</evidence>
<comment type="caution">
    <text evidence="2">The sequence shown here is derived from an EMBL/GenBank/DDBJ whole genome shotgun (WGS) entry which is preliminary data.</text>
</comment>
<feature type="compositionally biased region" description="Basic residues" evidence="1">
    <location>
        <begin position="7"/>
        <end position="16"/>
    </location>
</feature>
<sequence>MALTATARRRRPRRHSSSSCRSGHDEHLPAASAILLPKGRLYIFMILLNVASRLDVAMQHRVSKTDPTGKEFPLKSQENRLFCKAFRKLPE</sequence>
<dbReference type="HOGENOM" id="CLU_2424014_0_0_5"/>
<evidence type="ECO:0000256" key="1">
    <source>
        <dbReference type="SAM" id="MobiDB-lite"/>
    </source>
</evidence>
<dbReference type="EMBL" id="AEWJ01000003">
    <property type="protein sequence ID" value="EGD60891.1"/>
    <property type="molecule type" value="Genomic_DNA"/>
</dbReference>
<organism evidence="2 3">
    <name type="scientific">Novosphingobium nitrogenifigens DSM 19370</name>
    <dbReference type="NCBI Taxonomy" id="983920"/>
    <lineage>
        <taxon>Bacteria</taxon>
        <taxon>Pseudomonadati</taxon>
        <taxon>Pseudomonadota</taxon>
        <taxon>Alphaproteobacteria</taxon>
        <taxon>Sphingomonadales</taxon>
        <taxon>Sphingomonadaceae</taxon>
        <taxon>Novosphingobium</taxon>
    </lineage>
</organism>
<protein>
    <submittedName>
        <fullName evidence="2">Uncharacterized protein</fullName>
    </submittedName>
</protein>
<name>F1Z3C2_9SPHN</name>
<reference evidence="2 3" key="1">
    <citation type="journal article" date="2012" name="J. Bacteriol.">
        <title>Draft Genome Sequence of Novosphingobium nitrogenifigens Y88T.</title>
        <authorList>
            <person name="Strabala T.J."/>
            <person name="Macdonald L."/>
            <person name="Liu V."/>
            <person name="Smit A.M."/>
        </authorList>
    </citation>
    <scope>NUCLEOTIDE SEQUENCE [LARGE SCALE GENOMIC DNA]</scope>
    <source>
        <strain evidence="2 3">DSM 19370</strain>
    </source>
</reference>
<feature type="region of interest" description="Disordered" evidence="1">
    <location>
        <begin position="1"/>
        <end position="25"/>
    </location>
</feature>
<accession>F1Z3C2</accession>
<keyword evidence="3" id="KW-1185">Reference proteome</keyword>
<gene>
    <name evidence="2" type="ORF">Y88_3394</name>
</gene>
<dbReference type="AlphaFoldDB" id="F1Z3C2"/>
<dbReference type="Proteomes" id="UP000004728">
    <property type="component" value="Unassembled WGS sequence"/>
</dbReference>
<proteinExistence type="predicted"/>